<feature type="chain" id="PRO_5030652904" evidence="5">
    <location>
        <begin position="23"/>
        <end position="686"/>
    </location>
</feature>
<dbReference type="Gene3D" id="3.10.105.10">
    <property type="entry name" value="Dipeptide-binding Protein, Domain 3"/>
    <property type="match status" value="1"/>
</dbReference>
<keyword evidence="8" id="KW-1185">Reference proteome</keyword>
<comment type="caution">
    <text evidence="7">The sequence shown here is derived from an EMBL/GenBank/DDBJ whole genome shotgun (WGS) entry which is preliminary data.</text>
</comment>
<sequence>MITRRTLLGGMAASLLPLPALADWKLEPDFLDEQLIARSLPPIGQRIPMQPRVVRMRDMGRQPGRYGGELRTIIGSQKDIRYMTINGYARLVGYNERLELQPDILESWESQDDRIFTFHLRAGHRWSDGQPFTAMDFAYWWNDVILDPDLTPGGGALELRIDGRLPEFELIDERTVRYSWQSPNPDFLPSLAAAQPIVLVGPFHYLRQFHQKYQDAFRLSSLMKRYRAKKWTELHTKIARQYRPENPELPVLDPWLNTTAPPAEQFVFERNPYFHRIDENGRQLPYIDRVILNVSSSSIIPAKAGAGESDLQATNIDFTDYAFLKDAEKRYPIKVNLWKMIRGSRLAILPNLNCADDVWRNLFRDVRVRRALSLGIDRHEINMAVFYGLGTPSADTLLPESPLYRPEYANAWIQYDPDQANTLLDEAGLQKRDANGIRILPDGRLAEITIESAGESTLDTDVLELVTDHWRKIGIALFTRTSQRDIFRSRAMGGRIMMSIWFGLENGVATADMNPAQLAPTADDQLQWPLWGMYQLSLGVKGKAPDLPEAVELCTLQKQWRSSAHMSERTEIWHKMLSIFTDQVFSIGLVNGTPQPIVHTSYLRNIPKKGLYGFNPTCFLGVYMPDAFWLDDTPESLNQKAEGRGENDDFRVTERNVLNVHEHRSAENHDLQTGIATFGSGSEGGR</sequence>
<comment type="subcellular location">
    <subcellularLocation>
        <location evidence="1">Periplasm</location>
    </subcellularLocation>
</comment>
<dbReference type="EMBL" id="JACIJG010000002">
    <property type="protein sequence ID" value="MBB5700772.1"/>
    <property type="molecule type" value="Genomic_DNA"/>
</dbReference>
<dbReference type="Gene3D" id="3.40.190.10">
    <property type="entry name" value="Periplasmic binding protein-like II"/>
    <property type="match status" value="1"/>
</dbReference>
<gene>
    <name evidence="7" type="ORF">FHS76_000615</name>
</gene>
<evidence type="ECO:0000256" key="4">
    <source>
        <dbReference type="ARBA" id="ARBA00022764"/>
    </source>
</evidence>
<organism evidence="7 8">
    <name type="scientific">Brucella daejeonensis</name>
    <dbReference type="NCBI Taxonomy" id="659015"/>
    <lineage>
        <taxon>Bacteria</taxon>
        <taxon>Pseudomonadati</taxon>
        <taxon>Pseudomonadota</taxon>
        <taxon>Alphaproteobacteria</taxon>
        <taxon>Hyphomicrobiales</taxon>
        <taxon>Brucellaceae</taxon>
        <taxon>Brucella/Ochrobactrum group</taxon>
        <taxon>Brucella</taxon>
    </lineage>
</organism>
<evidence type="ECO:0000259" key="6">
    <source>
        <dbReference type="Pfam" id="PF00496"/>
    </source>
</evidence>
<evidence type="ECO:0000256" key="1">
    <source>
        <dbReference type="ARBA" id="ARBA00004418"/>
    </source>
</evidence>
<dbReference type="InterPro" id="IPR039424">
    <property type="entry name" value="SBP_5"/>
</dbReference>
<dbReference type="Proteomes" id="UP000555546">
    <property type="component" value="Unassembled WGS sequence"/>
</dbReference>
<evidence type="ECO:0000256" key="2">
    <source>
        <dbReference type="ARBA" id="ARBA00005695"/>
    </source>
</evidence>
<dbReference type="PANTHER" id="PTHR30290:SF62">
    <property type="entry name" value="OLIGOPEPTIDE ABC TRANSPORTER, PERIPLASMIC OLIGOPEPTIDE-BINDING PROTEIN"/>
    <property type="match status" value="1"/>
</dbReference>
<feature type="domain" description="Solute-binding protein family 5" evidence="6">
    <location>
        <begin position="99"/>
        <end position="500"/>
    </location>
</feature>
<reference evidence="7 8" key="1">
    <citation type="submission" date="2020-08" db="EMBL/GenBank/DDBJ databases">
        <title>Genomic Encyclopedia of Type Strains, Phase IV (KMG-IV): sequencing the most valuable type-strain genomes for metagenomic binning, comparative biology and taxonomic classification.</title>
        <authorList>
            <person name="Goeker M."/>
        </authorList>
    </citation>
    <scope>NUCLEOTIDE SEQUENCE [LARGE SCALE GENOMIC DNA]</scope>
    <source>
        <strain evidence="7 8">DSM 26944</strain>
    </source>
</reference>
<evidence type="ECO:0000313" key="8">
    <source>
        <dbReference type="Proteomes" id="UP000555546"/>
    </source>
</evidence>
<dbReference type="PANTHER" id="PTHR30290">
    <property type="entry name" value="PERIPLASMIC BINDING COMPONENT OF ABC TRANSPORTER"/>
    <property type="match status" value="1"/>
</dbReference>
<proteinExistence type="inferred from homology"/>
<protein>
    <submittedName>
        <fullName evidence="7">Peptide/nickel transport system substrate-binding protein</fullName>
    </submittedName>
</protein>
<keyword evidence="5" id="KW-0732">Signal</keyword>
<accession>A0A7W9AUF1</accession>
<evidence type="ECO:0000256" key="3">
    <source>
        <dbReference type="ARBA" id="ARBA00022448"/>
    </source>
</evidence>
<dbReference type="InterPro" id="IPR000914">
    <property type="entry name" value="SBP_5_dom"/>
</dbReference>
<keyword evidence="3" id="KW-0813">Transport</keyword>
<dbReference type="GO" id="GO:1904680">
    <property type="term" value="F:peptide transmembrane transporter activity"/>
    <property type="evidence" value="ECO:0007669"/>
    <property type="project" value="TreeGrafter"/>
</dbReference>
<keyword evidence="4" id="KW-0574">Periplasm</keyword>
<comment type="similarity">
    <text evidence="2">Belongs to the bacterial solute-binding protein 5 family.</text>
</comment>
<evidence type="ECO:0000313" key="7">
    <source>
        <dbReference type="EMBL" id="MBB5700772.1"/>
    </source>
</evidence>
<name>A0A7W9AUF1_9HYPH</name>
<dbReference type="Pfam" id="PF00496">
    <property type="entry name" value="SBP_bac_5"/>
    <property type="match status" value="1"/>
</dbReference>
<feature type="signal peptide" evidence="5">
    <location>
        <begin position="1"/>
        <end position="22"/>
    </location>
</feature>
<dbReference type="SUPFAM" id="SSF53850">
    <property type="entry name" value="Periplasmic binding protein-like II"/>
    <property type="match status" value="1"/>
</dbReference>
<dbReference type="CDD" id="cd08500">
    <property type="entry name" value="PBP2_NikA_DppA_OppA_like_4"/>
    <property type="match status" value="1"/>
</dbReference>
<dbReference type="GO" id="GO:0030313">
    <property type="term" value="C:cell envelope"/>
    <property type="evidence" value="ECO:0007669"/>
    <property type="project" value="UniProtKB-SubCell"/>
</dbReference>
<dbReference type="AlphaFoldDB" id="A0A7W9AUF1"/>
<dbReference type="GO" id="GO:0015833">
    <property type="term" value="P:peptide transport"/>
    <property type="evidence" value="ECO:0007669"/>
    <property type="project" value="TreeGrafter"/>
</dbReference>
<evidence type="ECO:0000256" key="5">
    <source>
        <dbReference type="SAM" id="SignalP"/>
    </source>
</evidence>